<dbReference type="EMBL" id="SNRW01015126">
    <property type="protein sequence ID" value="KAA6370718.1"/>
    <property type="molecule type" value="Genomic_DNA"/>
</dbReference>
<reference evidence="1 2" key="1">
    <citation type="submission" date="2019-03" db="EMBL/GenBank/DDBJ databases">
        <title>Single cell metagenomics reveals metabolic interactions within the superorganism composed of flagellate Streblomastix strix and complex community of Bacteroidetes bacteria on its surface.</title>
        <authorList>
            <person name="Treitli S.C."/>
            <person name="Kolisko M."/>
            <person name="Husnik F."/>
            <person name="Keeling P."/>
            <person name="Hampl V."/>
        </authorList>
    </citation>
    <scope>NUCLEOTIDE SEQUENCE [LARGE SCALE GENOMIC DNA]</scope>
    <source>
        <strain evidence="1">ST1C</strain>
    </source>
</reference>
<proteinExistence type="predicted"/>
<protein>
    <recommendedName>
        <fullName evidence="3">Reverse transcriptase RNase H-like domain-containing protein</fullName>
    </recommendedName>
</protein>
<sequence length="257" mass="29641">VNTSDDRALNGIANWKPAAESVSLYSMEYTASLSALHLLDFQSTEIKKVELLKILQTQKEAIIKTRLTRIKDLACFIGQFNFTRTKLKQESLHLKLLNKAKFREQQRQGWESKAVFYKGILKELNWCALQLTSKNPTSLIIRHPDSLLITDASQWICGGVCKIKHQEEIFVKCKWSKGWRLISSNQREFAANLYSLRRLEADQKEQQVKAIRIQTDNTTTAFNLRRQAAEGPVAQMTFRILNLVESRNIQLQPIYIS</sequence>
<comment type="caution">
    <text evidence="1">The sequence shown here is derived from an EMBL/GenBank/DDBJ whole genome shotgun (WGS) entry which is preliminary data.</text>
</comment>
<name>A0A5J4UJF9_9EUKA</name>
<evidence type="ECO:0000313" key="2">
    <source>
        <dbReference type="Proteomes" id="UP000324800"/>
    </source>
</evidence>
<organism evidence="1 2">
    <name type="scientific">Streblomastix strix</name>
    <dbReference type="NCBI Taxonomy" id="222440"/>
    <lineage>
        <taxon>Eukaryota</taxon>
        <taxon>Metamonada</taxon>
        <taxon>Preaxostyla</taxon>
        <taxon>Oxymonadida</taxon>
        <taxon>Streblomastigidae</taxon>
        <taxon>Streblomastix</taxon>
    </lineage>
</organism>
<accession>A0A5J4UJF9</accession>
<evidence type="ECO:0000313" key="1">
    <source>
        <dbReference type="EMBL" id="KAA6370718.1"/>
    </source>
</evidence>
<gene>
    <name evidence="1" type="ORF">EZS28_033754</name>
</gene>
<dbReference type="Proteomes" id="UP000324800">
    <property type="component" value="Unassembled WGS sequence"/>
</dbReference>
<evidence type="ECO:0008006" key="3">
    <source>
        <dbReference type="Google" id="ProtNLM"/>
    </source>
</evidence>
<feature type="non-terminal residue" evidence="1">
    <location>
        <position position="1"/>
    </location>
</feature>
<dbReference type="InterPro" id="IPR043502">
    <property type="entry name" value="DNA/RNA_pol_sf"/>
</dbReference>
<dbReference type="AlphaFoldDB" id="A0A5J4UJF9"/>
<dbReference type="SUPFAM" id="SSF56672">
    <property type="entry name" value="DNA/RNA polymerases"/>
    <property type="match status" value="1"/>
</dbReference>